<dbReference type="GO" id="GO:0004523">
    <property type="term" value="F:RNA-DNA hybrid ribonuclease activity"/>
    <property type="evidence" value="ECO:0007669"/>
    <property type="project" value="InterPro"/>
</dbReference>
<evidence type="ECO:0000256" key="3">
    <source>
        <dbReference type="ARBA" id="ARBA00022722"/>
    </source>
</evidence>
<reference evidence="10" key="1">
    <citation type="submission" date="2018-02" db="EMBL/GenBank/DDBJ databases">
        <authorList>
            <person name="Cohen D.B."/>
            <person name="Kent A.D."/>
        </authorList>
    </citation>
    <scope>NUCLEOTIDE SEQUENCE</scope>
</reference>
<evidence type="ECO:0000256" key="2">
    <source>
        <dbReference type="ARBA" id="ARBA00022695"/>
    </source>
</evidence>
<evidence type="ECO:0000256" key="4">
    <source>
        <dbReference type="ARBA" id="ARBA00022759"/>
    </source>
</evidence>
<keyword evidence="3" id="KW-0540">Nuclease</keyword>
<dbReference type="GO" id="GO:0003964">
    <property type="term" value="F:RNA-directed DNA polymerase activity"/>
    <property type="evidence" value="ECO:0007669"/>
    <property type="project" value="UniProtKB-KW"/>
</dbReference>
<dbReference type="InterPro" id="IPR036397">
    <property type="entry name" value="RNaseH_sf"/>
</dbReference>
<evidence type="ECO:0000259" key="9">
    <source>
        <dbReference type="Pfam" id="PF17917"/>
    </source>
</evidence>
<feature type="region of interest" description="Disordered" evidence="7">
    <location>
        <begin position="124"/>
        <end position="162"/>
    </location>
</feature>
<dbReference type="InterPro" id="IPR002156">
    <property type="entry name" value="RNaseH_domain"/>
</dbReference>
<dbReference type="AlphaFoldDB" id="A0A2N9FTW6"/>
<dbReference type="SUPFAM" id="SSF56672">
    <property type="entry name" value="DNA/RNA polymerases"/>
    <property type="match status" value="1"/>
</dbReference>
<dbReference type="Gene3D" id="3.30.420.10">
    <property type="entry name" value="Ribonuclease H-like superfamily/Ribonuclease H"/>
    <property type="match status" value="1"/>
</dbReference>
<dbReference type="GO" id="GO:0003676">
    <property type="term" value="F:nucleic acid binding"/>
    <property type="evidence" value="ECO:0007669"/>
    <property type="project" value="InterPro"/>
</dbReference>
<protein>
    <submittedName>
        <fullName evidence="10">Uncharacterized protein</fullName>
    </submittedName>
</protein>
<evidence type="ECO:0000259" key="8">
    <source>
        <dbReference type="Pfam" id="PF13456"/>
    </source>
</evidence>
<keyword evidence="1" id="KW-0808">Transferase</keyword>
<proteinExistence type="predicted"/>
<dbReference type="PANTHER" id="PTHR48475:SF2">
    <property type="entry name" value="RIBONUCLEASE H"/>
    <property type="match status" value="1"/>
</dbReference>
<dbReference type="InterPro" id="IPR043502">
    <property type="entry name" value="DNA/RNA_pol_sf"/>
</dbReference>
<evidence type="ECO:0000256" key="1">
    <source>
        <dbReference type="ARBA" id="ARBA00022679"/>
    </source>
</evidence>
<evidence type="ECO:0000256" key="6">
    <source>
        <dbReference type="ARBA" id="ARBA00022918"/>
    </source>
</evidence>
<dbReference type="Pfam" id="PF17917">
    <property type="entry name" value="RT_RNaseH"/>
    <property type="match status" value="1"/>
</dbReference>
<feature type="domain" description="RNase H type-1" evidence="8">
    <location>
        <begin position="478"/>
        <end position="555"/>
    </location>
</feature>
<feature type="compositionally biased region" description="Polar residues" evidence="7">
    <location>
        <begin position="49"/>
        <end position="64"/>
    </location>
</feature>
<dbReference type="EMBL" id="OIVN01001145">
    <property type="protein sequence ID" value="SPC90399.1"/>
    <property type="molecule type" value="Genomic_DNA"/>
</dbReference>
<keyword evidence="6" id="KW-0695">RNA-directed DNA polymerase</keyword>
<dbReference type="InterPro" id="IPR041373">
    <property type="entry name" value="RT_RNaseH"/>
</dbReference>
<dbReference type="InterPro" id="IPR012337">
    <property type="entry name" value="RNaseH-like_sf"/>
</dbReference>
<keyword evidence="2" id="KW-0548">Nucleotidyltransferase</keyword>
<feature type="domain" description="Reverse transcriptase RNase H-like" evidence="9">
    <location>
        <begin position="351"/>
        <end position="430"/>
    </location>
</feature>
<feature type="compositionally biased region" description="Basic residues" evidence="7">
    <location>
        <begin position="146"/>
        <end position="160"/>
    </location>
</feature>
<keyword evidence="4" id="KW-0255">Endonuclease</keyword>
<sequence>MEAGDTSDQCLNVSDRQMQAFTANIQKGEVQIPNPGQSGGEDPYDEEGGNQNRNQNDEGANQNRIQDDPALKWSRKLRSNPARKSKDLYCRFHRDHGHTTEDCYVVKEQIEALIRQGKLKKFVRRDNQEASSTQTRGEQGPLGRPSTRHHRGNKYHRQRLGVRSEDDARGIHQPHDNALVVTMTIASFITRRVLIDNRSSADIIYLPTYQQLKIDKKRLRPIDILLVGFTRDKVKPSGVVSLIIEAGTLQSDNDERRRSGEDDLHHQQRTLLLQSHALRIEECRGDLSTVDEQDVSQSDWRGIEANPDKIKVILEMAPPRTVKEVQSLTGKVTALNRFVSRATDSSAFIREEDGVQFPVYYTSKAFQGAEKRYSAMEKLALALVVTTRKLRPYFQAHTIIIFTNHPLRKVMNKPDAAGQLIQWAIELSEFDIEYHPRKAIKAQALADFIAKFKAAREEPSPEKSEEKWKVNIDRSSVKGARGVGVVFKTLEGHLLKHVVQLQYSTTNNEAEYEALLTGLRVAKALGATTLKVQSDSQLVVGQVNSEFEAKEDRIALTGFNDVDIV</sequence>
<dbReference type="SUPFAM" id="SSF53098">
    <property type="entry name" value="Ribonuclease H-like"/>
    <property type="match status" value="1"/>
</dbReference>
<dbReference type="CDD" id="cd09279">
    <property type="entry name" value="RNase_HI_like"/>
    <property type="match status" value="1"/>
</dbReference>
<evidence type="ECO:0000256" key="5">
    <source>
        <dbReference type="ARBA" id="ARBA00022801"/>
    </source>
</evidence>
<evidence type="ECO:0000256" key="7">
    <source>
        <dbReference type="SAM" id="MobiDB-lite"/>
    </source>
</evidence>
<feature type="region of interest" description="Disordered" evidence="7">
    <location>
        <begin position="21"/>
        <end position="79"/>
    </location>
</feature>
<dbReference type="PANTHER" id="PTHR48475">
    <property type="entry name" value="RIBONUCLEASE H"/>
    <property type="match status" value="1"/>
</dbReference>
<gene>
    <name evidence="10" type="ORF">FSB_LOCUS18281</name>
</gene>
<name>A0A2N9FTW6_FAGSY</name>
<organism evidence="10">
    <name type="scientific">Fagus sylvatica</name>
    <name type="common">Beechnut</name>
    <dbReference type="NCBI Taxonomy" id="28930"/>
    <lineage>
        <taxon>Eukaryota</taxon>
        <taxon>Viridiplantae</taxon>
        <taxon>Streptophyta</taxon>
        <taxon>Embryophyta</taxon>
        <taxon>Tracheophyta</taxon>
        <taxon>Spermatophyta</taxon>
        <taxon>Magnoliopsida</taxon>
        <taxon>eudicotyledons</taxon>
        <taxon>Gunneridae</taxon>
        <taxon>Pentapetalae</taxon>
        <taxon>rosids</taxon>
        <taxon>fabids</taxon>
        <taxon>Fagales</taxon>
        <taxon>Fagaceae</taxon>
        <taxon>Fagus</taxon>
    </lineage>
</organism>
<evidence type="ECO:0000313" key="10">
    <source>
        <dbReference type="EMBL" id="SPC90399.1"/>
    </source>
</evidence>
<dbReference type="Pfam" id="PF13456">
    <property type="entry name" value="RVT_3"/>
    <property type="match status" value="1"/>
</dbReference>
<keyword evidence="5" id="KW-0378">Hydrolase</keyword>
<accession>A0A2N9FTW6</accession>